<dbReference type="Proteomes" id="UP000003571">
    <property type="component" value="Unassembled WGS sequence"/>
</dbReference>
<dbReference type="eggNOG" id="COG0142">
    <property type="taxonomic scope" value="Bacteria"/>
</dbReference>
<dbReference type="InterPro" id="IPR000092">
    <property type="entry name" value="Polyprenyl_synt"/>
</dbReference>
<dbReference type="Pfam" id="PF00348">
    <property type="entry name" value="polyprenyl_synt"/>
    <property type="match status" value="1"/>
</dbReference>
<dbReference type="Gene3D" id="1.10.600.10">
    <property type="entry name" value="Farnesyl Diphosphate Synthase"/>
    <property type="match status" value="1"/>
</dbReference>
<evidence type="ECO:0000256" key="1">
    <source>
        <dbReference type="ARBA" id="ARBA00022723"/>
    </source>
</evidence>
<dbReference type="SUPFAM" id="SSF48576">
    <property type="entry name" value="Terpenoid synthases"/>
    <property type="match status" value="1"/>
</dbReference>
<dbReference type="InterPro" id="IPR033749">
    <property type="entry name" value="Polyprenyl_synt_CS"/>
</dbReference>
<sequence>MPARENSPALSNRTICCIIIRMDNEFKTRLEKIESVLGRYLPKSADEKWAASSFGNIDACIGAPHFAQLLEPTRNLLELGGKRWRPLLLVLCAEMASRGDEKMTGNAYELTPLVEFAHTASLIHDDIEDSADTRRGKPAAHIAFGLDRALNAASWLYFQAVCCTGKVDADEGTKSALTGIFMEELRRLHLGQAMDIMWHRNPEMIPSAAEYKAMVRNKTGTLARLAVKVGIIAGGAGTEKADEAGKIAEDIGTGFQIIDDVVNLTTGNPGKKRGDDIVEGKKSLPVLLHLESNPGDAEKLASLFRKAHDEGIDSPAVEEAISVIAGSGAIEKARKAGNAMIEEKSAALSGLFGTDGGNASILIGKLFASMKK</sequence>
<keyword evidence="1" id="KW-0479">Metal-binding</keyword>
<evidence type="ECO:0000313" key="4">
    <source>
        <dbReference type="EMBL" id="EIC02929.1"/>
    </source>
</evidence>
<dbReference type="CDD" id="cd00685">
    <property type="entry name" value="Trans_IPPS_HT"/>
    <property type="match status" value="1"/>
</dbReference>
<dbReference type="PANTHER" id="PTHR12001">
    <property type="entry name" value="GERANYLGERANYL PYROPHOSPHATE SYNTHASE"/>
    <property type="match status" value="1"/>
</dbReference>
<dbReference type="PATRIC" id="fig|907348.3.peg.250"/>
<name>H7EHI3_9SPIR</name>
<evidence type="ECO:0000256" key="2">
    <source>
        <dbReference type="ARBA" id="ARBA00022842"/>
    </source>
</evidence>
<keyword evidence="2" id="KW-0460">Magnesium</keyword>
<keyword evidence="5" id="KW-1185">Reference proteome</keyword>
<evidence type="ECO:0000313" key="5">
    <source>
        <dbReference type="Proteomes" id="UP000003571"/>
    </source>
</evidence>
<dbReference type="STRING" id="907348.TresaDRAFT_2582"/>
<dbReference type="AlphaFoldDB" id="H7EHI3"/>
<dbReference type="PANTHER" id="PTHR12001:SF44">
    <property type="entry name" value="GERANYLGERANYL PYROPHOSPHATE SYNTHASE"/>
    <property type="match status" value="1"/>
</dbReference>
<protein>
    <submittedName>
        <fullName evidence="4">Polyprenyl synthetase</fullName>
    </submittedName>
</protein>
<dbReference type="EMBL" id="AGRW01000028">
    <property type="protein sequence ID" value="EIC02929.1"/>
    <property type="molecule type" value="Genomic_DNA"/>
</dbReference>
<reference evidence="4 5" key="1">
    <citation type="submission" date="2011-09" db="EMBL/GenBank/DDBJ databases">
        <title>The draft genome of Treponema saccharophilum DSM 2985.</title>
        <authorList>
            <consortium name="US DOE Joint Genome Institute (JGI-PGF)"/>
            <person name="Lucas S."/>
            <person name="Copeland A."/>
            <person name="Lapidus A."/>
            <person name="Glavina del Rio T."/>
            <person name="Dalin E."/>
            <person name="Tice H."/>
            <person name="Bruce D."/>
            <person name="Goodwin L."/>
            <person name="Pitluck S."/>
            <person name="Peters L."/>
            <person name="Kyrpides N."/>
            <person name="Mavromatis K."/>
            <person name="Ivanova N."/>
            <person name="Markowitz V."/>
            <person name="Cheng J.-F."/>
            <person name="Hugenholtz P."/>
            <person name="Woyke T."/>
            <person name="Wu D."/>
            <person name="Gronow S."/>
            <person name="Wellnitz S."/>
            <person name="Brambilla E."/>
            <person name="Klenk H.-P."/>
            <person name="Eisen J.A."/>
        </authorList>
    </citation>
    <scope>NUCLEOTIDE SEQUENCE [LARGE SCALE GENOMIC DNA]</scope>
    <source>
        <strain evidence="4 5">DSM 2985</strain>
    </source>
</reference>
<dbReference type="PROSITE" id="PS00444">
    <property type="entry name" value="POLYPRENYL_SYNTHASE_2"/>
    <property type="match status" value="1"/>
</dbReference>
<dbReference type="PROSITE" id="PS00723">
    <property type="entry name" value="POLYPRENYL_SYNTHASE_1"/>
    <property type="match status" value="1"/>
</dbReference>
<keyword evidence="3" id="KW-0808">Transferase</keyword>
<organism evidence="4 5">
    <name type="scientific">Treponema saccharophilum DSM 2985</name>
    <dbReference type="NCBI Taxonomy" id="907348"/>
    <lineage>
        <taxon>Bacteria</taxon>
        <taxon>Pseudomonadati</taxon>
        <taxon>Spirochaetota</taxon>
        <taxon>Spirochaetia</taxon>
        <taxon>Spirochaetales</taxon>
        <taxon>Treponemataceae</taxon>
        <taxon>Treponema</taxon>
    </lineage>
</organism>
<dbReference type="GO" id="GO:0004659">
    <property type="term" value="F:prenyltransferase activity"/>
    <property type="evidence" value="ECO:0007669"/>
    <property type="project" value="InterPro"/>
</dbReference>
<gene>
    <name evidence="4" type="ORF">TresaDRAFT_2582</name>
</gene>
<dbReference type="GO" id="GO:0046872">
    <property type="term" value="F:metal ion binding"/>
    <property type="evidence" value="ECO:0007669"/>
    <property type="project" value="UniProtKB-KW"/>
</dbReference>
<comment type="caution">
    <text evidence="4">The sequence shown here is derived from an EMBL/GenBank/DDBJ whole genome shotgun (WGS) entry which is preliminary data.</text>
</comment>
<evidence type="ECO:0000256" key="3">
    <source>
        <dbReference type="RuleBase" id="RU004466"/>
    </source>
</evidence>
<comment type="similarity">
    <text evidence="3">Belongs to the FPP/GGPP synthase family.</text>
</comment>
<dbReference type="InterPro" id="IPR008949">
    <property type="entry name" value="Isoprenoid_synthase_dom_sf"/>
</dbReference>
<proteinExistence type="inferred from homology"/>
<dbReference type="GO" id="GO:0008299">
    <property type="term" value="P:isoprenoid biosynthetic process"/>
    <property type="evidence" value="ECO:0007669"/>
    <property type="project" value="InterPro"/>
</dbReference>
<dbReference type="SFLD" id="SFLDS00005">
    <property type="entry name" value="Isoprenoid_Synthase_Type_I"/>
    <property type="match status" value="1"/>
</dbReference>
<accession>H7EHI3</accession>